<keyword evidence="3 4" id="KW-0472">Membrane</keyword>
<evidence type="ECO:0000256" key="2">
    <source>
        <dbReference type="ARBA" id="ARBA00022989"/>
    </source>
</evidence>
<name>D3B215_HETP5</name>
<keyword evidence="7" id="KW-1185">Reference proteome</keyword>
<accession>D3B215</accession>
<feature type="transmembrane region" description="Helical" evidence="4">
    <location>
        <begin position="320"/>
        <end position="348"/>
    </location>
</feature>
<evidence type="ECO:0000256" key="4">
    <source>
        <dbReference type="RuleBase" id="RU367022"/>
    </source>
</evidence>
<feature type="signal peptide" evidence="5">
    <location>
        <begin position="1"/>
        <end position="22"/>
    </location>
</feature>
<evidence type="ECO:0000256" key="3">
    <source>
        <dbReference type="ARBA" id="ARBA00023136"/>
    </source>
</evidence>
<protein>
    <recommendedName>
        <fullName evidence="4">Copper transport protein</fullName>
    </recommendedName>
</protein>
<keyword evidence="5" id="KW-0732">Signal</keyword>
<keyword evidence="4" id="KW-0813">Transport</keyword>
<dbReference type="Proteomes" id="UP000001396">
    <property type="component" value="Unassembled WGS sequence"/>
</dbReference>
<keyword evidence="4" id="KW-0186">Copper</keyword>
<dbReference type="AlphaFoldDB" id="D3B215"/>
<keyword evidence="4" id="KW-0187">Copper transport</keyword>
<evidence type="ECO:0000313" key="7">
    <source>
        <dbReference type="Proteomes" id="UP000001396"/>
    </source>
</evidence>
<dbReference type="Pfam" id="PF04145">
    <property type="entry name" value="Ctr"/>
    <property type="match status" value="1"/>
</dbReference>
<keyword evidence="1 4" id="KW-0812">Transmembrane</keyword>
<reference evidence="6 7" key="1">
    <citation type="journal article" date="2011" name="Genome Res.">
        <title>Phylogeny-wide analysis of social amoeba genomes highlights ancient origins for complex intercellular communication.</title>
        <authorList>
            <person name="Heidel A.J."/>
            <person name="Lawal H.M."/>
            <person name="Felder M."/>
            <person name="Schilde C."/>
            <person name="Helps N.R."/>
            <person name="Tunggal B."/>
            <person name="Rivero F."/>
            <person name="John U."/>
            <person name="Schleicher M."/>
            <person name="Eichinger L."/>
            <person name="Platzer M."/>
            <person name="Noegel A.A."/>
            <person name="Schaap P."/>
            <person name="Gloeckner G."/>
        </authorList>
    </citation>
    <scope>NUCLEOTIDE SEQUENCE [LARGE SCALE GENOMIC DNA]</scope>
    <source>
        <strain evidence="7">ATCC 26659 / Pp 5 / PN500</strain>
    </source>
</reference>
<dbReference type="STRING" id="670386.D3B215"/>
<dbReference type="PANTHER" id="PTHR12483">
    <property type="entry name" value="SOLUTE CARRIER FAMILY 31 COPPER TRANSPORTERS"/>
    <property type="match status" value="1"/>
</dbReference>
<evidence type="ECO:0000313" key="6">
    <source>
        <dbReference type="EMBL" id="EFA85339.1"/>
    </source>
</evidence>
<proteinExistence type="inferred from homology"/>
<keyword evidence="2 4" id="KW-1133">Transmembrane helix</keyword>
<organism evidence="6 7">
    <name type="scientific">Heterostelium pallidum (strain ATCC 26659 / Pp 5 / PN500)</name>
    <name type="common">Cellular slime mold</name>
    <name type="synonym">Polysphondylium pallidum</name>
    <dbReference type="NCBI Taxonomy" id="670386"/>
    <lineage>
        <taxon>Eukaryota</taxon>
        <taxon>Amoebozoa</taxon>
        <taxon>Evosea</taxon>
        <taxon>Eumycetozoa</taxon>
        <taxon>Dictyostelia</taxon>
        <taxon>Acytosteliales</taxon>
        <taxon>Acytosteliaceae</taxon>
        <taxon>Heterostelium</taxon>
    </lineage>
</organism>
<comment type="similarity">
    <text evidence="4">Belongs to the copper transporter (Ctr) (TC 1.A.56) family. SLC31A subfamily.</text>
</comment>
<comment type="subcellular location">
    <subcellularLocation>
        <location evidence="4">Membrane</location>
        <topology evidence="4">Multi-pass membrane protein</topology>
    </subcellularLocation>
</comment>
<dbReference type="GeneID" id="31357867"/>
<dbReference type="InParanoid" id="D3B215"/>
<comment type="caution">
    <text evidence="6">The sequence shown here is derived from an EMBL/GenBank/DDBJ whole genome shotgun (WGS) entry which is preliminary data.</text>
</comment>
<keyword evidence="4" id="KW-0406">Ion transport</keyword>
<dbReference type="GO" id="GO:0005375">
    <property type="term" value="F:copper ion transmembrane transporter activity"/>
    <property type="evidence" value="ECO:0007669"/>
    <property type="project" value="UniProtKB-UniRule"/>
</dbReference>
<dbReference type="InterPro" id="IPR007274">
    <property type="entry name" value="Cop_transporter"/>
</dbReference>
<evidence type="ECO:0000256" key="1">
    <source>
        <dbReference type="ARBA" id="ARBA00022692"/>
    </source>
</evidence>
<dbReference type="EMBL" id="ADBJ01000008">
    <property type="protein sequence ID" value="EFA85339.1"/>
    <property type="molecule type" value="Genomic_DNA"/>
</dbReference>
<dbReference type="RefSeq" id="XP_020437448.1">
    <property type="nucleotide sequence ID" value="XM_020573331.1"/>
</dbReference>
<feature type="chain" id="PRO_5003042128" description="Copper transport protein" evidence="5">
    <location>
        <begin position="23"/>
        <end position="362"/>
    </location>
</feature>
<dbReference type="PANTHER" id="PTHR12483:SF119">
    <property type="entry name" value="COPPER TRANSPORT PROTEIN-RELATED"/>
    <property type="match status" value="1"/>
</dbReference>
<gene>
    <name evidence="6" type="ORF">PPL_02342</name>
</gene>
<sequence>MKFSNTLFISFTTIILVSTCLSVVSSQTANCLQTPWDPSCATYQYPLANITADIEGLCTSMSFMPVCTIDKVCQDNDLTDGVCTPFSVLADGCQYDMPMMSNCKNYRTLCVANTTVPSCTNDQSIKNLGDSKTLGNLIISICTEMNMDACSQCPVSTTPTGNQLKCDVLTTYSQLCQSMPNMQQCSQWHDMCMTGSQLDQSPLSSIFCTPPANKQIPLMRMFFHTGILDYILFEDWVPRTNKQYAGYWFLIFFFAIIFECEKTLRSMLERRWEAVRQRNMEINGEELIQNSLIKGSFPPFDYKVDILRGFLHGFELTLSYLLMLVAMTFNVALFFAVIAGTIFGNILVGRFRGYKPKVTCCD</sequence>
<evidence type="ECO:0000256" key="5">
    <source>
        <dbReference type="SAM" id="SignalP"/>
    </source>
</evidence>
<dbReference type="GO" id="GO:0016020">
    <property type="term" value="C:membrane"/>
    <property type="evidence" value="ECO:0007669"/>
    <property type="project" value="UniProtKB-SubCell"/>
</dbReference>
<dbReference type="OMA" id="FKEWVPR"/>